<dbReference type="AlphaFoldDB" id="A0A1G2JRX6"/>
<dbReference type="EMBL" id="MHPU01000010">
    <property type="protein sequence ID" value="OGZ89181.1"/>
    <property type="molecule type" value="Genomic_DNA"/>
</dbReference>
<name>A0A1G2JRX6_9BACT</name>
<evidence type="ECO:0000313" key="1">
    <source>
        <dbReference type="EMBL" id="OGZ89181.1"/>
    </source>
</evidence>
<accession>A0A1G2JRX6</accession>
<organism evidence="1 2">
    <name type="scientific">Candidatus Staskawiczbacteria bacterium RIFOXYD1_FULL_32_13</name>
    <dbReference type="NCBI Taxonomy" id="1802234"/>
    <lineage>
        <taxon>Bacteria</taxon>
        <taxon>Candidatus Staskawicziibacteriota</taxon>
    </lineage>
</organism>
<reference evidence="1 2" key="1">
    <citation type="journal article" date="2016" name="Nat. Commun.">
        <title>Thousands of microbial genomes shed light on interconnected biogeochemical processes in an aquifer system.</title>
        <authorList>
            <person name="Anantharaman K."/>
            <person name="Brown C.T."/>
            <person name="Hug L.A."/>
            <person name="Sharon I."/>
            <person name="Castelle C.J."/>
            <person name="Probst A.J."/>
            <person name="Thomas B.C."/>
            <person name="Singh A."/>
            <person name="Wilkins M.J."/>
            <person name="Karaoz U."/>
            <person name="Brodie E.L."/>
            <person name="Williams K.H."/>
            <person name="Hubbard S.S."/>
            <person name="Banfield J.F."/>
        </authorList>
    </citation>
    <scope>NUCLEOTIDE SEQUENCE [LARGE SCALE GENOMIC DNA]</scope>
</reference>
<proteinExistence type="predicted"/>
<sequence>MLRLLPSGRDAQTVIGKVIPVAADRETTDAEVADADTVAARVNAGRANVDLFEQPLAGCQEMADDGVDQNLGGRNLVVLAEQCLLGRPVLRSGVVDRGLANQLPRNFSTFAGECLFIVPFLIVEQPLALHLCPNLQQGEREHGDEHVGVLGLLERGFGKRNF</sequence>
<comment type="caution">
    <text evidence="1">The sequence shown here is derived from an EMBL/GenBank/DDBJ whole genome shotgun (WGS) entry which is preliminary data.</text>
</comment>
<evidence type="ECO:0000313" key="2">
    <source>
        <dbReference type="Proteomes" id="UP000178935"/>
    </source>
</evidence>
<gene>
    <name evidence="1" type="ORF">A2561_01175</name>
</gene>
<protein>
    <submittedName>
        <fullName evidence="1">Uncharacterized protein</fullName>
    </submittedName>
</protein>
<dbReference type="Proteomes" id="UP000178935">
    <property type="component" value="Unassembled WGS sequence"/>
</dbReference>